<dbReference type="AlphaFoldDB" id="A0A242KZQ6"/>
<protein>
    <recommendedName>
        <fullName evidence="2">Bacterial CdiA-CT RNAse A domain-containing protein</fullName>
    </recommendedName>
</protein>
<keyword evidence="1" id="KW-0732">Signal</keyword>
<feature type="signal peptide" evidence="1">
    <location>
        <begin position="1"/>
        <end position="26"/>
    </location>
</feature>
<evidence type="ECO:0000259" key="2">
    <source>
        <dbReference type="Pfam" id="PF18431"/>
    </source>
</evidence>
<dbReference type="RefSeq" id="WP_254905411.1">
    <property type="nucleotide sequence ID" value="NZ_NGMS01000001.1"/>
</dbReference>
<dbReference type="InterPro" id="IPR041436">
    <property type="entry name" value="RNAse_A_bac"/>
</dbReference>
<feature type="chain" id="PRO_5013235601" description="Bacterial CdiA-CT RNAse A domain-containing protein" evidence="1">
    <location>
        <begin position="27"/>
        <end position="640"/>
    </location>
</feature>
<dbReference type="Pfam" id="PF18431">
    <property type="entry name" value="RNAse_A_bac"/>
    <property type="match status" value="1"/>
</dbReference>
<evidence type="ECO:0000313" key="4">
    <source>
        <dbReference type="Proteomes" id="UP000195024"/>
    </source>
</evidence>
<feature type="domain" description="Bacterial CdiA-CT RNAse A" evidence="2">
    <location>
        <begin position="487"/>
        <end position="620"/>
    </location>
</feature>
<sequence length="640" mass="70085">MKKFYRLLLVGLLLAPFATLPLDVHAQETIASEITQPEETIVPIDTTSAIPSSAEPQNAAVALNVFNGISMSAYASGLSGSTLSAGLLSTAASAVLAPALLGIGLGVGFYQLGASLGVATADLAKTNSGLFESIGSSASTQNELNAFAMSGIDSTTNTYNFSAALQNRYAQDVTSNALMREYLTGESDHGIFTFSVSDRVELYRRYINYTIPWTLREQAAVVGRNTALADSLSQNEFFVLESIQYGESVRGADDAILNITGSSYYGYDFPEPFNYQVKLDTSISTLLTEITTKEQLLDYVQATTPFEFGVVNEPSKALAIETAQEMAVVYNERTNQISQSLSEALAPNNNGLDFDPSGMIATLYGAAVVLDHAGNFIYAQTQQAVPAHLVGAIEFSYSDEALPNDDSITIDGKRGVLDEETGNIIDDKTKEILILGAMGASWLSESLEKIYQKIKELADVDVEDEEIEWYTPVDLYYDEHFADGGKGHTIASHIGKNHGELKGRLDQNSRLNYTSTFNDPIQALIYINTAIFTANQNYLDGKIKLPLGECHLQTSNDRVIYQSHAYISGIVPNGWGLWRIVEGKNDYLPVSNITYSCVVIQRTRNVIRKKRKYYILTAYPDLKKMIEMNPLLAGSIYKKY</sequence>
<evidence type="ECO:0000313" key="3">
    <source>
        <dbReference type="EMBL" id="OTP27258.1"/>
    </source>
</evidence>
<dbReference type="Proteomes" id="UP000195024">
    <property type="component" value="Unassembled WGS sequence"/>
</dbReference>
<accession>A0A242KZQ6</accession>
<name>A0A242KZQ6_ENTMU</name>
<comment type="caution">
    <text evidence="3">The sequence shown here is derived from an EMBL/GenBank/DDBJ whole genome shotgun (WGS) entry which is preliminary data.</text>
</comment>
<dbReference type="EMBL" id="NGMS01000001">
    <property type="protein sequence ID" value="OTP27258.1"/>
    <property type="molecule type" value="Genomic_DNA"/>
</dbReference>
<evidence type="ECO:0000256" key="1">
    <source>
        <dbReference type="SAM" id="SignalP"/>
    </source>
</evidence>
<gene>
    <name evidence="3" type="ORF">A5802_000993</name>
</gene>
<organism evidence="3 4">
    <name type="scientific">Enterococcus mundtii</name>
    <dbReference type="NCBI Taxonomy" id="53346"/>
    <lineage>
        <taxon>Bacteria</taxon>
        <taxon>Bacillati</taxon>
        <taxon>Bacillota</taxon>
        <taxon>Bacilli</taxon>
        <taxon>Lactobacillales</taxon>
        <taxon>Enterococcaceae</taxon>
        <taxon>Enterococcus</taxon>
    </lineage>
</organism>
<proteinExistence type="predicted"/>
<reference evidence="3 4" key="1">
    <citation type="submission" date="2017-05" db="EMBL/GenBank/DDBJ databases">
        <title>The Genome Sequence of Enterococcus mundtii 6B1_DIV0119.</title>
        <authorList>
            <consortium name="The Broad Institute Genomics Platform"/>
            <consortium name="The Broad Institute Genomic Center for Infectious Diseases"/>
            <person name="Earl A."/>
            <person name="Manson A."/>
            <person name="Schwartman J."/>
            <person name="Gilmore M."/>
            <person name="Abouelleil A."/>
            <person name="Cao P."/>
            <person name="Chapman S."/>
            <person name="Cusick C."/>
            <person name="Shea T."/>
            <person name="Young S."/>
            <person name="Neafsey D."/>
            <person name="Nusbaum C."/>
            <person name="Birren B."/>
        </authorList>
    </citation>
    <scope>NUCLEOTIDE SEQUENCE [LARGE SCALE GENOMIC DNA]</scope>
    <source>
        <strain evidence="3 4">6B1_DIV0119</strain>
    </source>
</reference>